<evidence type="ECO:0000313" key="3">
    <source>
        <dbReference type="Proteomes" id="UP001222027"/>
    </source>
</evidence>
<sequence length="214" mass="22157">MAFWLSIASADMAAYAHSSTNCTFAERTIKVCRPYLQKGNRNLRPGRTCCFVALSIYLVGPECFCDVVKPSSLGVPVNASHISLLPKLCHLPEGALHCNGVSGAISIPCATTFSSSDRTSATNSPANSGFIATRESAFVFDLNATIQSSSDSNSGAAVSFSCSAAVESAVRLSCSAAVESAVRLSCSAAVESAVRLSCSAAVESAVRFNCSAAF</sequence>
<dbReference type="EMBL" id="JAQQAF010000001">
    <property type="protein sequence ID" value="KAJ8513198.1"/>
    <property type="molecule type" value="Genomic_DNA"/>
</dbReference>
<dbReference type="SUPFAM" id="SSF47699">
    <property type="entry name" value="Bifunctional inhibitor/lipid-transfer protein/seed storage 2S albumin"/>
    <property type="match status" value="1"/>
</dbReference>
<dbReference type="AlphaFoldDB" id="A0AAV8S131"/>
<organism evidence="2 3">
    <name type="scientific">Ensete ventricosum</name>
    <name type="common">Abyssinian banana</name>
    <name type="synonym">Musa ensete</name>
    <dbReference type="NCBI Taxonomy" id="4639"/>
    <lineage>
        <taxon>Eukaryota</taxon>
        <taxon>Viridiplantae</taxon>
        <taxon>Streptophyta</taxon>
        <taxon>Embryophyta</taxon>
        <taxon>Tracheophyta</taxon>
        <taxon>Spermatophyta</taxon>
        <taxon>Magnoliopsida</taxon>
        <taxon>Liliopsida</taxon>
        <taxon>Zingiberales</taxon>
        <taxon>Musaceae</taxon>
        <taxon>Ensete</taxon>
    </lineage>
</organism>
<gene>
    <name evidence="2" type="ORF">OPV22_003632</name>
</gene>
<accession>A0AAV8S131</accession>
<keyword evidence="3" id="KW-1185">Reference proteome</keyword>
<dbReference type="Pfam" id="PF14368">
    <property type="entry name" value="LTP_2"/>
    <property type="match status" value="1"/>
</dbReference>
<comment type="caution">
    <text evidence="2">The sequence shown here is derived from an EMBL/GenBank/DDBJ whole genome shotgun (WGS) entry which is preliminary data.</text>
</comment>
<dbReference type="Proteomes" id="UP001222027">
    <property type="component" value="Unassembled WGS sequence"/>
</dbReference>
<evidence type="ECO:0000313" key="2">
    <source>
        <dbReference type="EMBL" id="KAJ8513198.1"/>
    </source>
</evidence>
<dbReference type="InterPro" id="IPR036312">
    <property type="entry name" value="Bifun_inhib/LTP/seed_sf"/>
</dbReference>
<reference evidence="2 3" key="1">
    <citation type="submission" date="2022-12" db="EMBL/GenBank/DDBJ databases">
        <title>Chromosome-scale assembly of the Ensete ventricosum genome.</title>
        <authorList>
            <person name="Dussert Y."/>
            <person name="Stocks J."/>
            <person name="Wendawek A."/>
            <person name="Woldeyes F."/>
            <person name="Nichols R.A."/>
            <person name="Borrell J.S."/>
        </authorList>
    </citation>
    <scope>NUCLEOTIDE SEQUENCE [LARGE SCALE GENOMIC DNA]</scope>
    <source>
        <strain evidence="3">cv. Maze</strain>
        <tissue evidence="2">Seeds</tissue>
    </source>
</reference>
<protein>
    <recommendedName>
        <fullName evidence="1">Bifunctional inhibitor/plant lipid transfer protein/seed storage helical domain-containing protein</fullName>
    </recommendedName>
</protein>
<feature type="domain" description="Bifunctional inhibitor/plant lipid transfer protein/seed storage helical" evidence="1">
    <location>
        <begin position="6"/>
        <end position="98"/>
    </location>
</feature>
<dbReference type="InterPro" id="IPR016140">
    <property type="entry name" value="Bifunc_inhib/LTP/seed_store"/>
</dbReference>
<name>A0AAV8S131_ENSVE</name>
<evidence type="ECO:0000259" key="1">
    <source>
        <dbReference type="Pfam" id="PF14368"/>
    </source>
</evidence>
<proteinExistence type="predicted"/>